<evidence type="ECO:0000313" key="2">
    <source>
        <dbReference type="EMBL" id="KAG1529256.1"/>
    </source>
</evidence>
<proteinExistence type="predicted"/>
<gene>
    <name evidence="2" type="ORF">G6F50_018120</name>
</gene>
<name>A0A9P7BZ90_9FUNG</name>
<organism evidence="2 3">
    <name type="scientific">Rhizopus delemar</name>
    <dbReference type="NCBI Taxonomy" id="936053"/>
    <lineage>
        <taxon>Eukaryota</taxon>
        <taxon>Fungi</taxon>
        <taxon>Fungi incertae sedis</taxon>
        <taxon>Mucoromycota</taxon>
        <taxon>Mucoromycotina</taxon>
        <taxon>Mucoromycetes</taxon>
        <taxon>Mucorales</taxon>
        <taxon>Mucorineae</taxon>
        <taxon>Rhizopodaceae</taxon>
        <taxon>Rhizopus</taxon>
    </lineage>
</organism>
<feature type="region of interest" description="Disordered" evidence="1">
    <location>
        <begin position="1"/>
        <end position="45"/>
    </location>
</feature>
<feature type="compositionally biased region" description="Basic and acidic residues" evidence="1">
    <location>
        <begin position="77"/>
        <end position="103"/>
    </location>
</feature>
<accession>A0A9P7BZ90</accession>
<comment type="caution">
    <text evidence="2">The sequence shown here is derived from an EMBL/GenBank/DDBJ whole genome shotgun (WGS) entry which is preliminary data.</text>
</comment>
<keyword evidence="3" id="KW-1185">Reference proteome</keyword>
<evidence type="ECO:0000313" key="3">
    <source>
        <dbReference type="Proteomes" id="UP000740926"/>
    </source>
</evidence>
<dbReference type="Proteomes" id="UP000740926">
    <property type="component" value="Unassembled WGS sequence"/>
</dbReference>
<evidence type="ECO:0000256" key="1">
    <source>
        <dbReference type="SAM" id="MobiDB-lite"/>
    </source>
</evidence>
<sequence length="103" mass="11606">MVQPRQEEQDDDRAAHGAHAPELGVDHAQQHGHDDQDAGDGHAQDALQVALDEQRDGAQHRCACQHPREFVGGGAQHRVERREVPDRSDVRRRLQRVSRDEVV</sequence>
<reference evidence="2 3" key="1">
    <citation type="journal article" date="2020" name="Microb. Genom.">
        <title>Genetic diversity of clinical and environmental Mucorales isolates obtained from an investigation of mucormycosis cases among solid organ transplant recipients.</title>
        <authorList>
            <person name="Nguyen M.H."/>
            <person name="Kaul D."/>
            <person name="Muto C."/>
            <person name="Cheng S.J."/>
            <person name="Richter R.A."/>
            <person name="Bruno V.M."/>
            <person name="Liu G."/>
            <person name="Beyhan S."/>
            <person name="Sundermann A.J."/>
            <person name="Mounaud S."/>
            <person name="Pasculle A.W."/>
            <person name="Nierman W.C."/>
            <person name="Driscoll E."/>
            <person name="Cumbie R."/>
            <person name="Clancy C.J."/>
            <person name="Dupont C.L."/>
        </authorList>
    </citation>
    <scope>NUCLEOTIDE SEQUENCE [LARGE SCALE GENOMIC DNA]</scope>
    <source>
        <strain evidence="2 3">GL24</strain>
    </source>
</reference>
<protein>
    <submittedName>
        <fullName evidence="2">Uncharacterized protein</fullName>
    </submittedName>
</protein>
<dbReference type="EMBL" id="JAANIU010015789">
    <property type="protein sequence ID" value="KAG1529256.1"/>
    <property type="molecule type" value="Genomic_DNA"/>
</dbReference>
<feature type="region of interest" description="Disordered" evidence="1">
    <location>
        <begin position="73"/>
        <end position="103"/>
    </location>
</feature>
<feature type="compositionally biased region" description="Basic and acidic residues" evidence="1">
    <location>
        <begin position="24"/>
        <end position="43"/>
    </location>
</feature>
<dbReference type="AlphaFoldDB" id="A0A9P7BZ90"/>